<evidence type="ECO:0000256" key="2">
    <source>
        <dbReference type="ARBA" id="ARBA00022475"/>
    </source>
</evidence>
<keyword evidence="4 6" id="KW-1133">Transmembrane helix</keyword>
<protein>
    <submittedName>
        <fullName evidence="8">Type II secretion system F domain protein</fullName>
    </submittedName>
</protein>
<name>V6F005_MAGGM</name>
<evidence type="ECO:0000256" key="5">
    <source>
        <dbReference type="ARBA" id="ARBA00023136"/>
    </source>
</evidence>
<evidence type="ECO:0000313" key="8">
    <source>
        <dbReference type="EMBL" id="CDK98820.1"/>
    </source>
</evidence>
<dbReference type="HOGENOM" id="CLU_064305_1_1_5"/>
<dbReference type="KEGG" id="mgy:MGMSRv2__1605"/>
<dbReference type="Gene3D" id="1.20.81.30">
    <property type="entry name" value="Type II secretion system (T2SS), domain F"/>
    <property type="match status" value="1"/>
</dbReference>
<evidence type="ECO:0000313" key="9">
    <source>
        <dbReference type="Proteomes" id="UP000018922"/>
    </source>
</evidence>
<keyword evidence="9" id="KW-1185">Reference proteome</keyword>
<dbReference type="Pfam" id="PF00482">
    <property type="entry name" value="T2SSF"/>
    <property type="match status" value="1"/>
</dbReference>
<evidence type="ECO:0000256" key="3">
    <source>
        <dbReference type="ARBA" id="ARBA00022692"/>
    </source>
</evidence>
<evidence type="ECO:0000256" key="6">
    <source>
        <dbReference type="SAM" id="Phobius"/>
    </source>
</evidence>
<dbReference type="STRING" id="1430440.MGMSRv2__1605"/>
<evidence type="ECO:0000256" key="1">
    <source>
        <dbReference type="ARBA" id="ARBA00004651"/>
    </source>
</evidence>
<feature type="transmembrane region" description="Helical" evidence="6">
    <location>
        <begin position="257"/>
        <end position="283"/>
    </location>
</feature>
<keyword evidence="2" id="KW-1003">Cell membrane</keyword>
<feature type="transmembrane region" description="Helical" evidence="6">
    <location>
        <begin position="119"/>
        <end position="140"/>
    </location>
</feature>
<dbReference type="InterPro" id="IPR042094">
    <property type="entry name" value="T2SS_GspF_sf"/>
</dbReference>
<dbReference type="EMBL" id="HG794546">
    <property type="protein sequence ID" value="CDK98820.1"/>
    <property type="molecule type" value="Genomic_DNA"/>
</dbReference>
<keyword evidence="3 6" id="KW-0812">Transmembrane</keyword>
<evidence type="ECO:0000259" key="7">
    <source>
        <dbReference type="Pfam" id="PF00482"/>
    </source>
</evidence>
<evidence type="ECO:0000256" key="4">
    <source>
        <dbReference type="ARBA" id="ARBA00022989"/>
    </source>
</evidence>
<accession>V6F005</accession>
<feature type="transmembrane region" description="Helical" evidence="6">
    <location>
        <begin position="295"/>
        <end position="314"/>
    </location>
</feature>
<gene>
    <name evidence="8" type="ordered locus">MGMSRv2__1605</name>
</gene>
<feature type="transmembrane region" description="Helical" evidence="6">
    <location>
        <begin position="94"/>
        <end position="113"/>
    </location>
</feature>
<comment type="subcellular location">
    <subcellularLocation>
        <location evidence="1">Cell membrane</location>
        <topology evidence="1">Multi-pass membrane protein</topology>
    </subcellularLocation>
</comment>
<keyword evidence="5 6" id="KW-0472">Membrane</keyword>
<dbReference type="GO" id="GO:0005886">
    <property type="term" value="C:plasma membrane"/>
    <property type="evidence" value="ECO:0007669"/>
    <property type="project" value="UniProtKB-SubCell"/>
</dbReference>
<dbReference type="eggNOG" id="COG4965">
    <property type="taxonomic scope" value="Bacteria"/>
</dbReference>
<dbReference type="AlphaFoldDB" id="V6F005"/>
<dbReference type="Proteomes" id="UP000018922">
    <property type="component" value="Chromosome I"/>
</dbReference>
<dbReference type="InterPro" id="IPR018076">
    <property type="entry name" value="T2SS_GspF_dom"/>
</dbReference>
<sequence>MANLPTVIALLVLALFVALGLFAWLLNHLLHGQRARLRRRLAQVVGRKSTIAAAAPRRRSLHRLQSGEQSRGRRWAGQMREQLMRAGIRMDVRLWLGLNVAIAVLVWLVALGLKAPPLLGPLLAASLGFGLPRLLVGWLGKRRIARFTTLFADALDIVVRGLRSGLPLGECMAIIGREVPEPLGPEFRLVMEGQKLGLSLEESLARAVERTPTADFKYFAIVLGIQQQTGGNLAETLAKLSEVLRARKRMRDKIKAFSSEATASAMIIGSLPVVVALLLTAVGPDYIGILFSTPTGHLLLASGGLLMGMGALVMRKMINFDL</sequence>
<organism evidence="8 9">
    <name type="scientific">Magnetospirillum gryphiswaldense (strain DSM 6361 / JCM 21280 / NBRC 15271 / MSR-1)</name>
    <dbReference type="NCBI Taxonomy" id="431944"/>
    <lineage>
        <taxon>Bacteria</taxon>
        <taxon>Pseudomonadati</taxon>
        <taxon>Pseudomonadota</taxon>
        <taxon>Alphaproteobacteria</taxon>
        <taxon>Rhodospirillales</taxon>
        <taxon>Rhodospirillaceae</taxon>
        <taxon>Magnetospirillum</taxon>
    </lineage>
</organism>
<feature type="domain" description="Type II secretion system protein GspF" evidence="7">
    <location>
        <begin position="155"/>
        <end position="279"/>
    </location>
</feature>
<dbReference type="PANTHER" id="PTHR35007:SF1">
    <property type="entry name" value="PILUS ASSEMBLY PROTEIN"/>
    <property type="match status" value="1"/>
</dbReference>
<reference evidence="8 9" key="1">
    <citation type="journal article" date="2014" name="Genome Announc.">
        <title>Complete genome sequence of Magnetospirillum gryphiswaldense MSR-1.</title>
        <authorList>
            <person name="Wang X."/>
            <person name="Wang Q."/>
            <person name="Zhang W."/>
            <person name="Wang Y."/>
            <person name="Li L."/>
            <person name="Wen T."/>
            <person name="Zhang T."/>
            <person name="Zhang Y."/>
            <person name="Xu J."/>
            <person name="Hu J."/>
            <person name="Li S."/>
            <person name="Liu L."/>
            <person name="Liu J."/>
            <person name="Jiang W."/>
            <person name="Tian J."/>
            <person name="Li Y."/>
            <person name="Schuler D."/>
            <person name="Wang L."/>
            <person name="Li J."/>
        </authorList>
    </citation>
    <scope>NUCLEOTIDE SEQUENCE [LARGE SCALE GENOMIC DNA]</scope>
    <source>
        <strain evidence="9">DSM 6361 / JCM 21280 / NBRC 15271 / MSR-1</strain>
    </source>
</reference>
<proteinExistence type="predicted"/>
<dbReference type="PANTHER" id="PTHR35007">
    <property type="entry name" value="INTEGRAL MEMBRANE PROTEIN-RELATED"/>
    <property type="match status" value="1"/>
</dbReference>
<feature type="transmembrane region" description="Helical" evidence="6">
    <location>
        <begin position="6"/>
        <end position="30"/>
    </location>
</feature>